<dbReference type="PROSITE" id="PS50853">
    <property type="entry name" value="FN3"/>
    <property type="match status" value="3"/>
</dbReference>
<keyword evidence="1" id="KW-0677">Repeat</keyword>
<dbReference type="InterPro" id="IPR003961">
    <property type="entry name" value="FN3_dom"/>
</dbReference>
<dbReference type="Gene3D" id="2.60.40.10">
    <property type="entry name" value="Immunoglobulins"/>
    <property type="match status" value="4"/>
</dbReference>
<organism evidence="4 5">
    <name type="scientific">Priestia megaterium</name>
    <name type="common">Bacillus megaterium</name>
    <dbReference type="NCBI Taxonomy" id="1404"/>
    <lineage>
        <taxon>Bacteria</taxon>
        <taxon>Bacillati</taxon>
        <taxon>Bacillota</taxon>
        <taxon>Bacilli</taxon>
        <taxon>Bacillales</taxon>
        <taxon>Bacillaceae</taxon>
        <taxon>Priestia</taxon>
    </lineage>
</organism>
<dbReference type="AlphaFoldDB" id="A0A6H1NW31"/>
<keyword evidence="2" id="KW-0732">Signal</keyword>
<feature type="domain" description="Fibronectin type-III" evidence="3">
    <location>
        <begin position="200"/>
        <end position="294"/>
    </location>
</feature>
<protein>
    <recommendedName>
        <fullName evidence="3">Fibronectin type-III domain-containing protein</fullName>
    </recommendedName>
</protein>
<dbReference type="Pfam" id="PF00041">
    <property type="entry name" value="fn3"/>
    <property type="match status" value="1"/>
</dbReference>
<reference evidence="4 5" key="1">
    <citation type="submission" date="2020-04" db="EMBL/GenBank/DDBJ databases">
        <title>Genome-Wide Identification of 5-Methylcytosine Sites in Bacterial Genomes By High-Throughput Sequencing of MspJI Restriction Fragments.</title>
        <authorList>
            <person name="Wu V."/>
        </authorList>
    </citation>
    <scope>NUCLEOTIDE SEQUENCE [LARGE SCALE GENOMIC DNA]</scope>
    <source>
        <strain evidence="4 5">S2</strain>
    </source>
</reference>
<dbReference type="Proteomes" id="UP000501868">
    <property type="component" value="Chromosome"/>
</dbReference>
<feature type="domain" description="Fibronectin type-III" evidence="3">
    <location>
        <begin position="295"/>
        <end position="387"/>
    </location>
</feature>
<evidence type="ECO:0000259" key="3">
    <source>
        <dbReference type="PROSITE" id="PS50853"/>
    </source>
</evidence>
<dbReference type="CDD" id="cd00063">
    <property type="entry name" value="FN3"/>
    <property type="match status" value="2"/>
</dbReference>
<proteinExistence type="predicted"/>
<evidence type="ECO:0000313" key="4">
    <source>
        <dbReference type="EMBL" id="QIZ05476.1"/>
    </source>
</evidence>
<feature type="chain" id="PRO_5026337350" description="Fibronectin type-III domain-containing protein" evidence="2">
    <location>
        <begin position="29"/>
        <end position="569"/>
    </location>
</feature>
<dbReference type="InterPro" id="IPR036116">
    <property type="entry name" value="FN3_sf"/>
</dbReference>
<name>A0A6H1NW31_PRIMG</name>
<dbReference type="InterPro" id="IPR013783">
    <property type="entry name" value="Ig-like_fold"/>
</dbReference>
<dbReference type="SUPFAM" id="SSF49265">
    <property type="entry name" value="Fibronectin type III"/>
    <property type="match status" value="2"/>
</dbReference>
<dbReference type="PANTHER" id="PTHR13817:SF166">
    <property type="entry name" value="NEURONAL IGCAM-RELATED"/>
    <property type="match status" value="1"/>
</dbReference>
<feature type="domain" description="Fibronectin type-III" evidence="3">
    <location>
        <begin position="388"/>
        <end position="481"/>
    </location>
</feature>
<evidence type="ECO:0000313" key="5">
    <source>
        <dbReference type="Proteomes" id="UP000501868"/>
    </source>
</evidence>
<dbReference type="PANTHER" id="PTHR13817">
    <property type="entry name" value="TITIN"/>
    <property type="match status" value="1"/>
</dbReference>
<dbReference type="InterPro" id="IPR050964">
    <property type="entry name" value="Striated_Muscle_Regulatory"/>
</dbReference>
<evidence type="ECO:0000256" key="2">
    <source>
        <dbReference type="SAM" id="SignalP"/>
    </source>
</evidence>
<reference evidence="4 5" key="2">
    <citation type="submission" date="2020-04" db="EMBL/GenBank/DDBJ databases">
        <authorList>
            <person name="Fomenkov A."/>
            <person name="Anton B.P."/>
            <person name="Roberts R.J."/>
        </authorList>
    </citation>
    <scope>NUCLEOTIDE SEQUENCE [LARGE SCALE GENOMIC DNA]</scope>
    <source>
        <strain evidence="4 5">S2</strain>
    </source>
</reference>
<accession>A0A6H1NW31</accession>
<gene>
    <name evidence="4" type="ORF">HFZ78_00740</name>
</gene>
<feature type="signal peptide" evidence="2">
    <location>
        <begin position="1"/>
        <end position="28"/>
    </location>
</feature>
<dbReference type="SMART" id="SM00060">
    <property type="entry name" value="FN3"/>
    <property type="match status" value="4"/>
</dbReference>
<dbReference type="EMBL" id="CP051128">
    <property type="protein sequence ID" value="QIZ05476.1"/>
    <property type="molecule type" value="Genomic_DNA"/>
</dbReference>
<evidence type="ECO:0000256" key="1">
    <source>
        <dbReference type="ARBA" id="ARBA00022737"/>
    </source>
</evidence>
<sequence length="569" mass="61756">MRNSKVTIFLLSFFFLLAVFLLPEKAFAAIGDRATPYSAWDYHKFTLQESSSDKPKVVDLQQFDMYFGEDANEIIQSEDESNQDPEADEQWILMGFDMSYISGPEEPLMGADLIWSDYNFYTSGGEKITPIATASFTDQYAGLDEYDVNLYPGASSEVWYGILVKKSAGLPVIRIGTGVNQSTGAINYKWFTTDPSYLEPVVTSKATASSYNSIKLTWTPATGVDGYDIYRSTSSAGTFTKIGTTTDPTAYYTNTGLNTGTTYYYKIQTYFTFDTGEKIYGAFSPVVSAKPVLAVPASPKAASASYSSIKTSWTAVSGASGYEVSRATSSTGTYSVVGNTTTATSLTNTGLSTNKVYYYKIRAYRMVGTTKVYSGYTTVVSAKPIPAVPTNFKAASASYTSIKTSWTAVSGASGYEVYRATSSTGTYSLVGKTTTATSFTNTGLSTNKVYYFKVKAYRMVGTTKVYSGYTTAVSAKPIPSVPTNFKAARYSSTSIKTTWSAVTGASGYEVYRATSSTGTYSLVKTTTSLYYTNTGLTTGRTYYYKARSYKLVGTVKVYSGWTAVSSARP</sequence>